<dbReference type="Proteomes" id="UP001292079">
    <property type="component" value="Unassembled WGS sequence"/>
</dbReference>
<evidence type="ECO:0000256" key="1">
    <source>
        <dbReference type="SAM" id="SignalP"/>
    </source>
</evidence>
<dbReference type="AlphaFoldDB" id="A0AAE1Z9J8"/>
<dbReference type="InterPro" id="IPR008979">
    <property type="entry name" value="Galactose-bd-like_sf"/>
</dbReference>
<gene>
    <name evidence="3" type="ORF">MN116_007304</name>
</gene>
<evidence type="ECO:0000259" key="2">
    <source>
        <dbReference type="Pfam" id="PF08547"/>
    </source>
</evidence>
<sequence length="247" mass="27521">MSTSTLLAVTLAILLLRSSDAFFSLSNLTAAFSFGIAMTQNTVKQLILTPTPQSNKPIGSILFNFTDPQIKLDKWIEVSDTVREEGRSKAVLVPHIAFNYRSAIFFYLLNPQPNGACFAGVDYLLDNWDLSQYKGISIDLHRQGGVSSFKLIFYDNCSDIFICQSYESFFETAEGRQQIELPFSTFAPYFRGFPKPNAPPLALTKLSRFGIQTYGGVNELRKQSGPGSVELFTISAHKTIETPEQTN</sequence>
<evidence type="ECO:0000313" key="3">
    <source>
        <dbReference type="EMBL" id="KAK4469788.1"/>
    </source>
</evidence>
<proteinExistence type="predicted"/>
<reference evidence="3" key="2">
    <citation type="journal article" date="2023" name="Infect Dis Poverty">
        <title>Chromosome-scale genome of the human blood fluke Schistosoma mekongi and its implications for public health.</title>
        <authorList>
            <person name="Zhou M."/>
            <person name="Xu L."/>
            <person name="Xu D."/>
            <person name="Chen W."/>
            <person name="Khan J."/>
            <person name="Hu Y."/>
            <person name="Huang H."/>
            <person name="Wei H."/>
            <person name="Zhang Y."/>
            <person name="Chusongsang P."/>
            <person name="Tanasarnprasert K."/>
            <person name="Hu X."/>
            <person name="Limpanont Y."/>
            <person name="Lv Z."/>
        </authorList>
    </citation>
    <scope>NUCLEOTIDE SEQUENCE</scope>
    <source>
        <strain evidence="3">LV_2022a</strain>
    </source>
</reference>
<reference evidence="3" key="1">
    <citation type="submission" date="2022-04" db="EMBL/GenBank/DDBJ databases">
        <authorList>
            <person name="Xu L."/>
            <person name="Lv Z."/>
        </authorList>
    </citation>
    <scope>NUCLEOTIDE SEQUENCE</scope>
    <source>
        <strain evidence="3">LV_2022a</strain>
    </source>
</reference>
<dbReference type="SUPFAM" id="SSF49785">
    <property type="entry name" value="Galactose-binding domain-like"/>
    <property type="match status" value="1"/>
</dbReference>
<evidence type="ECO:0000313" key="4">
    <source>
        <dbReference type="Proteomes" id="UP001292079"/>
    </source>
</evidence>
<feature type="signal peptide" evidence="1">
    <location>
        <begin position="1"/>
        <end position="21"/>
    </location>
</feature>
<name>A0AAE1Z9J8_SCHME</name>
<feature type="chain" id="PRO_5042237435" description="NADH:ubiquinone oxidoreductase intermediate-associated protein 30 domain-containing protein" evidence="1">
    <location>
        <begin position="22"/>
        <end position="247"/>
    </location>
</feature>
<feature type="domain" description="NADH:ubiquinone oxidoreductase intermediate-associated protein 30" evidence="2">
    <location>
        <begin position="63"/>
        <end position="226"/>
    </location>
</feature>
<keyword evidence="1" id="KW-0732">Signal</keyword>
<keyword evidence="4" id="KW-1185">Reference proteome</keyword>
<dbReference type="Pfam" id="PF08547">
    <property type="entry name" value="CIA30"/>
    <property type="match status" value="1"/>
</dbReference>
<organism evidence="3 4">
    <name type="scientific">Schistosoma mekongi</name>
    <name type="common">Parasitic worm</name>
    <dbReference type="NCBI Taxonomy" id="38744"/>
    <lineage>
        <taxon>Eukaryota</taxon>
        <taxon>Metazoa</taxon>
        <taxon>Spiralia</taxon>
        <taxon>Lophotrochozoa</taxon>
        <taxon>Platyhelminthes</taxon>
        <taxon>Trematoda</taxon>
        <taxon>Digenea</taxon>
        <taxon>Strigeidida</taxon>
        <taxon>Schistosomatoidea</taxon>
        <taxon>Schistosomatidae</taxon>
        <taxon>Schistosoma</taxon>
    </lineage>
</organism>
<dbReference type="EMBL" id="JALJAT010000005">
    <property type="protein sequence ID" value="KAK4469788.1"/>
    <property type="molecule type" value="Genomic_DNA"/>
</dbReference>
<dbReference type="InterPro" id="IPR013857">
    <property type="entry name" value="NADH-UbQ_OxRdtase-assoc_prot30"/>
</dbReference>
<accession>A0AAE1Z9J8</accession>
<protein>
    <recommendedName>
        <fullName evidence="2">NADH:ubiquinone oxidoreductase intermediate-associated protein 30 domain-containing protein</fullName>
    </recommendedName>
</protein>
<comment type="caution">
    <text evidence="3">The sequence shown here is derived from an EMBL/GenBank/DDBJ whole genome shotgun (WGS) entry which is preliminary data.</text>
</comment>